<keyword evidence="1" id="KW-0732">Signal</keyword>
<evidence type="ECO:0008006" key="4">
    <source>
        <dbReference type="Google" id="ProtNLM"/>
    </source>
</evidence>
<dbReference type="RefSeq" id="WP_202337056.1">
    <property type="nucleotide sequence ID" value="NZ_CP068439.1"/>
</dbReference>
<keyword evidence="3" id="KW-1185">Reference proteome</keyword>
<accession>A0ABX7DUB4</accession>
<protein>
    <recommendedName>
        <fullName evidence="4">DUF4142 domain-containing protein</fullName>
    </recommendedName>
</protein>
<proteinExistence type="predicted"/>
<organism evidence="2 3">
    <name type="scientific">Aequorivita iocasae</name>
    <dbReference type="NCBI Taxonomy" id="2803865"/>
    <lineage>
        <taxon>Bacteria</taxon>
        <taxon>Pseudomonadati</taxon>
        <taxon>Bacteroidota</taxon>
        <taxon>Flavobacteriia</taxon>
        <taxon>Flavobacteriales</taxon>
        <taxon>Flavobacteriaceae</taxon>
        <taxon>Aequorivita</taxon>
    </lineage>
</organism>
<sequence>MILLPYLNKKLFALKLLGALLLLGGCQATLAPAYDQAIVEKVTESSNLAMRFFAEVDGGTDSESFAQREAVYNVLIGAFESLKLQAKARPVPENVALDKINELLQAKGSSAISGEYPSAFAFEKIAETFKKMKQTDRENGIKPLALQAFKGQVEIFLDQAITYESFLKR</sequence>
<feature type="chain" id="PRO_5046798193" description="DUF4142 domain-containing protein" evidence="1">
    <location>
        <begin position="29"/>
        <end position="169"/>
    </location>
</feature>
<feature type="signal peptide" evidence="1">
    <location>
        <begin position="1"/>
        <end position="28"/>
    </location>
</feature>
<reference evidence="2 3" key="1">
    <citation type="submission" date="2021-01" db="EMBL/GenBank/DDBJ databases">
        <title>Aequorivita sp. strain KX20305, a bacterium isolated from the sediment collected at a cold seep field in South China Sea.</title>
        <authorList>
            <person name="Zhang H."/>
            <person name="Li C."/>
        </authorList>
    </citation>
    <scope>NUCLEOTIDE SEQUENCE [LARGE SCALE GENOMIC DNA]</scope>
    <source>
        <strain evidence="2 3">KX20305</strain>
    </source>
</reference>
<evidence type="ECO:0000313" key="2">
    <source>
        <dbReference type="EMBL" id="QQX77153.1"/>
    </source>
</evidence>
<dbReference type="EMBL" id="CP068439">
    <property type="protein sequence ID" value="QQX77153.1"/>
    <property type="molecule type" value="Genomic_DNA"/>
</dbReference>
<dbReference type="Proteomes" id="UP000629420">
    <property type="component" value="Chromosome"/>
</dbReference>
<gene>
    <name evidence="2" type="ORF">JK629_02455</name>
</gene>
<evidence type="ECO:0000256" key="1">
    <source>
        <dbReference type="SAM" id="SignalP"/>
    </source>
</evidence>
<evidence type="ECO:0000313" key="3">
    <source>
        <dbReference type="Proteomes" id="UP000629420"/>
    </source>
</evidence>
<name>A0ABX7DUB4_9FLAO</name>